<comment type="caution">
    <text evidence="1">The sequence shown here is derived from an EMBL/GenBank/DDBJ whole genome shotgun (WGS) entry which is preliminary data.</text>
</comment>
<dbReference type="AlphaFoldDB" id="A0A840BW73"/>
<keyword evidence="2" id="KW-1185">Reference proteome</keyword>
<accession>A0A840BW73</accession>
<dbReference type="Proteomes" id="UP000577362">
    <property type="component" value="Unassembled WGS sequence"/>
</dbReference>
<dbReference type="RefSeq" id="WP_183315850.1">
    <property type="nucleotide sequence ID" value="NZ_JACIEN010000001.1"/>
</dbReference>
<organism evidence="1 2">
    <name type="scientific">Chelatococcus caeni</name>
    <dbReference type="NCBI Taxonomy" id="1348468"/>
    <lineage>
        <taxon>Bacteria</taxon>
        <taxon>Pseudomonadati</taxon>
        <taxon>Pseudomonadota</taxon>
        <taxon>Alphaproteobacteria</taxon>
        <taxon>Hyphomicrobiales</taxon>
        <taxon>Chelatococcaceae</taxon>
        <taxon>Chelatococcus</taxon>
    </lineage>
</organism>
<name>A0A840BW73_9HYPH</name>
<reference evidence="1 2" key="1">
    <citation type="submission" date="2020-08" db="EMBL/GenBank/DDBJ databases">
        <title>Genomic Encyclopedia of Type Strains, Phase IV (KMG-IV): sequencing the most valuable type-strain genomes for metagenomic binning, comparative biology and taxonomic classification.</title>
        <authorList>
            <person name="Goeker M."/>
        </authorList>
    </citation>
    <scope>NUCLEOTIDE SEQUENCE [LARGE SCALE GENOMIC DNA]</scope>
    <source>
        <strain evidence="1 2">DSM 103737</strain>
    </source>
</reference>
<protein>
    <submittedName>
        <fullName evidence="1">Uncharacterized protein</fullName>
    </submittedName>
</protein>
<proteinExistence type="predicted"/>
<sequence length="71" mass="8135">MTFDEVMDAIIFWKKTDDKSRAMAEIATDIPDAAYGRIIHFLYMNQDAIDYLDAEIEEDESSLTLTIRTVG</sequence>
<gene>
    <name evidence="1" type="ORF">GGR16_000968</name>
</gene>
<dbReference type="EMBL" id="JACIEN010000001">
    <property type="protein sequence ID" value="MBB4015962.1"/>
    <property type="molecule type" value="Genomic_DNA"/>
</dbReference>
<evidence type="ECO:0000313" key="2">
    <source>
        <dbReference type="Proteomes" id="UP000577362"/>
    </source>
</evidence>
<evidence type="ECO:0000313" key="1">
    <source>
        <dbReference type="EMBL" id="MBB4015962.1"/>
    </source>
</evidence>